<dbReference type="PRINTS" id="PR00175">
    <property type="entry name" value="NAALASMPORT"/>
</dbReference>
<keyword evidence="4 9" id="KW-1003">Cell membrane</keyword>
<evidence type="ECO:0000256" key="2">
    <source>
        <dbReference type="ARBA" id="ARBA00009261"/>
    </source>
</evidence>
<comment type="similarity">
    <text evidence="2 9">Belongs to the alanine or glycine:cation symporter (AGCS) (TC 2.A.25) family.</text>
</comment>
<accession>A0A1G9QDV5</accession>
<evidence type="ECO:0000256" key="7">
    <source>
        <dbReference type="ARBA" id="ARBA00022989"/>
    </source>
</evidence>
<comment type="subcellular location">
    <subcellularLocation>
        <location evidence="1 9">Cell membrane</location>
        <topology evidence="1 9">Multi-pass membrane protein</topology>
    </subcellularLocation>
</comment>
<feature type="transmembrane region" description="Helical" evidence="9">
    <location>
        <begin position="143"/>
        <end position="163"/>
    </location>
</feature>
<feature type="transmembrane region" description="Helical" evidence="9">
    <location>
        <begin position="62"/>
        <end position="86"/>
    </location>
</feature>
<feature type="transmembrane region" description="Helical" evidence="9">
    <location>
        <begin position="208"/>
        <end position="229"/>
    </location>
</feature>
<name>A0A1G9QDV5_9FIRM</name>
<keyword evidence="5 9" id="KW-0812">Transmembrane</keyword>
<evidence type="ECO:0000313" key="11">
    <source>
        <dbReference type="Proteomes" id="UP000199068"/>
    </source>
</evidence>
<dbReference type="Proteomes" id="UP000199068">
    <property type="component" value="Unassembled WGS sequence"/>
</dbReference>
<keyword evidence="6 9" id="KW-0769">Symport</keyword>
<reference evidence="10 11" key="1">
    <citation type="submission" date="2016-10" db="EMBL/GenBank/DDBJ databases">
        <authorList>
            <person name="de Groot N.N."/>
        </authorList>
    </citation>
    <scope>NUCLEOTIDE SEQUENCE [LARGE SCALE GENOMIC DNA]</scope>
    <source>
        <strain evidence="10 11">DSM 797</strain>
    </source>
</reference>
<feature type="transmembrane region" description="Helical" evidence="9">
    <location>
        <begin position="175"/>
        <end position="196"/>
    </location>
</feature>
<keyword evidence="7 9" id="KW-1133">Transmembrane helix</keyword>
<dbReference type="GO" id="GO:0005283">
    <property type="term" value="F:amino acid:sodium symporter activity"/>
    <property type="evidence" value="ECO:0007669"/>
    <property type="project" value="InterPro"/>
</dbReference>
<dbReference type="EMBL" id="FNGW01000005">
    <property type="protein sequence ID" value="SDM09264.1"/>
    <property type="molecule type" value="Genomic_DNA"/>
</dbReference>
<dbReference type="FunFam" id="1.20.1740.10:FF:000004">
    <property type="entry name" value="Sodium:alanine symporter family protein"/>
    <property type="match status" value="1"/>
</dbReference>
<proteinExistence type="inferred from homology"/>
<feature type="transmembrane region" description="Helical" evidence="9">
    <location>
        <begin position="428"/>
        <end position="449"/>
    </location>
</feature>
<dbReference type="AlphaFoldDB" id="A0A1G9QDV5"/>
<evidence type="ECO:0000256" key="1">
    <source>
        <dbReference type="ARBA" id="ARBA00004651"/>
    </source>
</evidence>
<keyword evidence="11" id="KW-1185">Reference proteome</keyword>
<dbReference type="PANTHER" id="PTHR30330:SF7">
    <property type="entry name" value="SODIUM_PROTON-DEPENDENT ALANINE CARRIER PROTEIN YRBD-RELATED"/>
    <property type="match status" value="1"/>
</dbReference>
<evidence type="ECO:0000256" key="5">
    <source>
        <dbReference type="ARBA" id="ARBA00022692"/>
    </source>
</evidence>
<dbReference type="NCBIfam" id="TIGR00835">
    <property type="entry name" value="agcS"/>
    <property type="match status" value="1"/>
</dbReference>
<feature type="transmembrane region" description="Helical" evidence="9">
    <location>
        <begin position="299"/>
        <end position="320"/>
    </location>
</feature>
<feature type="transmembrane region" description="Helical" evidence="9">
    <location>
        <begin position="12"/>
        <end position="30"/>
    </location>
</feature>
<dbReference type="PANTHER" id="PTHR30330">
    <property type="entry name" value="AGSS FAMILY TRANSPORTER, SODIUM-ALANINE"/>
    <property type="match status" value="1"/>
</dbReference>
<evidence type="ECO:0000256" key="6">
    <source>
        <dbReference type="ARBA" id="ARBA00022847"/>
    </source>
</evidence>
<evidence type="ECO:0000256" key="9">
    <source>
        <dbReference type="RuleBase" id="RU363064"/>
    </source>
</evidence>
<evidence type="ECO:0000256" key="4">
    <source>
        <dbReference type="ARBA" id="ARBA00022475"/>
    </source>
</evidence>
<sequence length="495" mass="52669">MEGIVNAVNNVIWSNWLVYLCLGAGIYFSFRTRFSQVRNIKEMVTLLFKGEKSAEGISSFQALCTALAGRIGTGNIAGVATAIAMGGPGALFWMWAIAFLGAGSAFAESALAQIYKEEHDGQYRGGPAYYIEKGFGNTTFSKWYGILFAVATVLATGLFLPGVQSNSIAVAVKNAFNISPQIIAIVLVILLALIIFGGIKRIGSAAELIVPFMGGLYILMSLVIIAVNIGQLPDIIALIFKSAFGAEQAFAGIIGSTIAWGVKRGVYSNEAGQGTGPQAAAAAEVTHPAKQGLVQAFSVYVDTLFVCSATGFMILMTGSYNVMGEGGAMIVENLPGAEIGPIYTQTAVSSLIPGFGEAFVAIALFFFAFTTLMAYYYIAEVNVTYICKKITGGSSSKLGINLLRIVLLGAVAFGCVKTAALAWTLGDIGVGSMAWLNIVAILGLSNIAMKCFKDYESQLKSGVPREEIYFDPEKLGIKNADFWIERNKRIVKNIK</sequence>
<gene>
    <name evidence="10" type="ORF">SAMN04515677_105166</name>
</gene>
<keyword evidence="8 9" id="KW-0472">Membrane</keyword>
<dbReference type="InterPro" id="IPR001463">
    <property type="entry name" value="Na/Ala_symport"/>
</dbReference>
<evidence type="ECO:0000256" key="8">
    <source>
        <dbReference type="ARBA" id="ARBA00023136"/>
    </source>
</evidence>
<dbReference type="GO" id="GO:0005886">
    <property type="term" value="C:plasma membrane"/>
    <property type="evidence" value="ECO:0007669"/>
    <property type="project" value="UniProtKB-SubCell"/>
</dbReference>
<keyword evidence="3 9" id="KW-0813">Transport</keyword>
<dbReference type="Pfam" id="PF01235">
    <property type="entry name" value="Na_Ala_symp"/>
    <property type="match status" value="1"/>
</dbReference>
<feature type="transmembrane region" description="Helical" evidence="9">
    <location>
        <begin position="358"/>
        <end position="378"/>
    </location>
</feature>
<evidence type="ECO:0000313" key="10">
    <source>
        <dbReference type="EMBL" id="SDM09264.1"/>
    </source>
</evidence>
<protein>
    <submittedName>
        <fullName evidence="10">Alanine or glycine:cation symporter, AGCS family</fullName>
    </submittedName>
</protein>
<feature type="transmembrane region" description="Helical" evidence="9">
    <location>
        <begin position="398"/>
        <end position="422"/>
    </location>
</feature>
<evidence type="ECO:0000256" key="3">
    <source>
        <dbReference type="ARBA" id="ARBA00022448"/>
    </source>
</evidence>
<organism evidence="10 11">
    <name type="scientific">Romboutsia lituseburensis DSM 797</name>
    <dbReference type="NCBI Taxonomy" id="1121325"/>
    <lineage>
        <taxon>Bacteria</taxon>
        <taxon>Bacillati</taxon>
        <taxon>Bacillota</taxon>
        <taxon>Clostridia</taxon>
        <taxon>Peptostreptococcales</taxon>
        <taxon>Peptostreptococcaceae</taxon>
        <taxon>Romboutsia</taxon>
    </lineage>
</organism>